<dbReference type="InterPro" id="IPR011701">
    <property type="entry name" value="MFS"/>
</dbReference>
<feature type="transmembrane region" description="Helical" evidence="7">
    <location>
        <begin position="92"/>
        <end position="114"/>
    </location>
</feature>
<feature type="transmembrane region" description="Helical" evidence="7">
    <location>
        <begin position="235"/>
        <end position="256"/>
    </location>
</feature>
<feature type="transmembrane region" description="Helical" evidence="7">
    <location>
        <begin position="35"/>
        <end position="58"/>
    </location>
</feature>
<dbReference type="EMBL" id="JAGYPG010000003">
    <property type="protein sequence ID" value="MBS4196840.1"/>
    <property type="molecule type" value="Genomic_DNA"/>
</dbReference>
<dbReference type="PANTHER" id="PTHR23517">
    <property type="entry name" value="RESISTANCE PROTEIN MDTM, PUTATIVE-RELATED-RELATED"/>
    <property type="match status" value="1"/>
</dbReference>
<dbReference type="GO" id="GO:0005886">
    <property type="term" value="C:plasma membrane"/>
    <property type="evidence" value="ECO:0007669"/>
    <property type="project" value="UniProtKB-SubCell"/>
</dbReference>
<dbReference type="GO" id="GO:0022857">
    <property type="term" value="F:transmembrane transporter activity"/>
    <property type="evidence" value="ECO:0007669"/>
    <property type="project" value="InterPro"/>
</dbReference>
<evidence type="ECO:0000256" key="4">
    <source>
        <dbReference type="ARBA" id="ARBA00022692"/>
    </source>
</evidence>
<dbReference type="Gene3D" id="1.20.1250.20">
    <property type="entry name" value="MFS general substrate transporter like domains"/>
    <property type="match status" value="1"/>
</dbReference>
<dbReference type="CDD" id="cd17325">
    <property type="entry name" value="MFS_MdtG_SLC18_like"/>
    <property type="match status" value="1"/>
</dbReference>
<dbReference type="PROSITE" id="PS50850">
    <property type="entry name" value="MFS"/>
    <property type="match status" value="1"/>
</dbReference>
<evidence type="ECO:0000313" key="9">
    <source>
        <dbReference type="EMBL" id="MBS4196840.1"/>
    </source>
</evidence>
<dbReference type="SUPFAM" id="SSF103473">
    <property type="entry name" value="MFS general substrate transporter"/>
    <property type="match status" value="1"/>
</dbReference>
<sequence length="385" mass="41393">MRVFVYFIVFFSFFDLFTQLPIITPLATSLGATPFLTGLAVGMYSFSNTIGNVISGFLTDKRGPFVILLIGLLFTGVMLFSYFLAIDAWSLLFIRFLHGLTAGLIVPAAFTYLANSAKEEKKGKGAALSGAFVGLAAVIGPAFSGIVASKSSETTVLSVTAFFMILLGILSIIFLRRRVIEKGNKEKADTLSVRVFFKNKLIIRAFSGAFFLMFSQGVLAYMLPLKVVALGQDSQTSGLLLSTFGIVAILVFVLPINNLFDIIKPVKSAAFGMSAMAVGLILISFSNSIPSLYVIMGIYGIGFAFLFPSLNSLLIEATEQTHRGKAYGYFYAFFSIGVVVGSGLTGLLGLTANQGFLFTGILLIGGASVMILRRKTSQPKKVELS</sequence>
<dbReference type="InterPro" id="IPR020846">
    <property type="entry name" value="MFS_dom"/>
</dbReference>
<dbReference type="InterPro" id="IPR050171">
    <property type="entry name" value="MFS_Transporters"/>
</dbReference>
<feature type="transmembrane region" description="Helical" evidence="7">
    <location>
        <begin position="355"/>
        <end position="372"/>
    </location>
</feature>
<dbReference type="RefSeq" id="WP_213126054.1">
    <property type="nucleotide sequence ID" value="NZ_JAGYPG010000003.1"/>
</dbReference>
<feature type="domain" description="Major facilitator superfamily (MFS) profile" evidence="8">
    <location>
        <begin position="1"/>
        <end position="377"/>
    </location>
</feature>
<keyword evidence="10" id="KW-1185">Reference proteome</keyword>
<feature type="transmembrane region" description="Helical" evidence="7">
    <location>
        <begin position="292"/>
        <end position="314"/>
    </location>
</feature>
<dbReference type="Proteomes" id="UP000681414">
    <property type="component" value="Unassembled WGS sequence"/>
</dbReference>
<dbReference type="InterPro" id="IPR036259">
    <property type="entry name" value="MFS_trans_sf"/>
</dbReference>
<keyword evidence="4 7" id="KW-0812">Transmembrane</keyword>
<organism evidence="9 10">
    <name type="scientific">Lederbergia citri</name>
    <dbReference type="NCBI Taxonomy" id="2833580"/>
    <lineage>
        <taxon>Bacteria</taxon>
        <taxon>Bacillati</taxon>
        <taxon>Bacillota</taxon>
        <taxon>Bacilli</taxon>
        <taxon>Bacillales</taxon>
        <taxon>Bacillaceae</taxon>
        <taxon>Lederbergia</taxon>
    </lineage>
</organism>
<evidence type="ECO:0000256" key="3">
    <source>
        <dbReference type="ARBA" id="ARBA00022475"/>
    </source>
</evidence>
<keyword evidence="6 7" id="KW-0472">Membrane</keyword>
<reference evidence="9 10" key="1">
    <citation type="submission" date="2021-05" db="EMBL/GenBank/DDBJ databases">
        <title>Novel Bacillus species.</title>
        <authorList>
            <person name="Liu G."/>
        </authorList>
    </citation>
    <scope>NUCLEOTIDE SEQUENCE [LARGE SCALE GENOMIC DNA]</scope>
    <source>
        <strain evidence="10">FJAT-49780</strain>
    </source>
</reference>
<comment type="caution">
    <text evidence="9">The sequence shown here is derived from an EMBL/GenBank/DDBJ whole genome shotgun (WGS) entry which is preliminary data.</text>
</comment>
<feature type="transmembrane region" description="Helical" evidence="7">
    <location>
        <begin position="268"/>
        <end position="286"/>
    </location>
</feature>
<gene>
    <name evidence="9" type="ORF">KHA97_17460</name>
</gene>
<evidence type="ECO:0000256" key="5">
    <source>
        <dbReference type="ARBA" id="ARBA00022989"/>
    </source>
</evidence>
<evidence type="ECO:0000256" key="6">
    <source>
        <dbReference type="ARBA" id="ARBA00023136"/>
    </source>
</evidence>
<protein>
    <submittedName>
        <fullName evidence="9">MFS transporter</fullName>
    </submittedName>
</protein>
<evidence type="ECO:0000256" key="1">
    <source>
        <dbReference type="ARBA" id="ARBA00004651"/>
    </source>
</evidence>
<feature type="transmembrane region" description="Helical" evidence="7">
    <location>
        <begin position="154"/>
        <end position="175"/>
    </location>
</feature>
<evidence type="ECO:0000259" key="8">
    <source>
        <dbReference type="PROSITE" id="PS50850"/>
    </source>
</evidence>
<keyword evidence="5 7" id="KW-1133">Transmembrane helix</keyword>
<dbReference type="AlphaFoldDB" id="A0A942TFR2"/>
<comment type="subcellular location">
    <subcellularLocation>
        <location evidence="1">Cell membrane</location>
        <topology evidence="1">Multi-pass membrane protein</topology>
    </subcellularLocation>
</comment>
<feature type="transmembrane region" description="Helical" evidence="7">
    <location>
        <begin position="201"/>
        <end position="223"/>
    </location>
</feature>
<feature type="transmembrane region" description="Helical" evidence="7">
    <location>
        <begin position="65"/>
        <end position="86"/>
    </location>
</feature>
<evidence type="ECO:0000256" key="7">
    <source>
        <dbReference type="SAM" id="Phobius"/>
    </source>
</evidence>
<name>A0A942TFR2_9BACI</name>
<feature type="transmembrane region" description="Helical" evidence="7">
    <location>
        <begin position="326"/>
        <end position="349"/>
    </location>
</feature>
<accession>A0A942TFR2</accession>
<feature type="transmembrane region" description="Helical" evidence="7">
    <location>
        <begin position="126"/>
        <end position="148"/>
    </location>
</feature>
<proteinExistence type="predicted"/>
<evidence type="ECO:0000313" key="10">
    <source>
        <dbReference type="Proteomes" id="UP000681414"/>
    </source>
</evidence>
<evidence type="ECO:0000256" key="2">
    <source>
        <dbReference type="ARBA" id="ARBA00022448"/>
    </source>
</evidence>
<keyword evidence="3" id="KW-1003">Cell membrane</keyword>
<dbReference type="PANTHER" id="PTHR23517:SF3">
    <property type="entry name" value="INTEGRAL MEMBRANE TRANSPORT PROTEIN"/>
    <property type="match status" value="1"/>
</dbReference>
<keyword evidence="2" id="KW-0813">Transport</keyword>
<dbReference type="Pfam" id="PF07690">
    <property type="entry name" value="MFS_1"/>
    <property type="match status" value="1"/>
</dbReference>